<dbReference type="AlphaFoldDB" id="A0A270MZT1"/>
<protein>
    <submittedName>
        <fullName evidence="1">Uncharacterized protein</fullName>
    </submittedName>
</protein>
<proteinExistence type="predicted"/>
<name>A0A270MZT1_STEMA</name>
<comment type="caution">
    <text evidence="1">The sequence shown here is derived from an EMBL/GenBank/DDBJ whole genome shotgun (WGS) entry which is preliminary data.</text>
</comment>
<organism evidence="1 2">
    <name type="scientific">Stenotrophomonas maltophilia</name>
    <name type="common">Pseudomonas maltophilia</name>
    <name type="synonym">Xanthomonas maltophilia</name>
    <dbReference type="NCBI Taxonomy" id="40324"/>
    <lineage>
        <taxon>Bacteria</taxon>
        <taxon>Pseudomonadati</taxon>
        <taxon>Pseudomonadota</taxon>
        <taxon>Gammaproteobacteria</taxon>
        <taxon>Lysobacterales</taxon>
        <taxon>Lysobacteraceae</taxon>
        <taxon>Stenotrophomonas</taxon>
        <taxon>Stenotrophomonas maltophilia group</taxon>
    </lineage>
</organism>
<dbReference type="EMBL" id="NJGC01000134">
    <property type="protein sequence ID" value="PAM64878.1"/>
    <property type="molecule type" value="Genomic_DNA"/>
</dbReference>
<gene>
    <name evidence="1" type="ORF">CEK00_21550</name>
</gene>
<evidence type="ECO:0000313" key="2">
    <source>
        <dbReference type="Proteomes" id="UP000216433"/>
    </source>
</evidence>
<dbReference type="Proteomes" id="UP000216433">
    <property type="component" value="Unassembled WGS sequence"/>
</dbReference>
<accession>A0A270MZT1</accession>
<sequence>MKRGGAYYRFRLVGHFDVSSGTPTIAGREVCKMQSRNSSQVIVRACITVSGFFISAQQVRALSR</sequence>
<reference evidence="1 2" key="1">
    <citation type="submission" date="2017-06" db="EMBL/GenBank/DDBJ databases">
        <title>Genome sequencing and assembly of Stenotrophomonas maltophilia DF07.</title>
        <authorList>
            <person name="Iyer R."/>
        </authorList>
    </citation>
    <scope>NUCLEOTIDE SEQUENCE [LARGE SCALE GENOMIC DNA]</scope>
    <source>
        <strain evidence="1 2">DF07</strain>
    </source>
</reference>
<evidence type="ECO:0000313" key="1">
    <source>
        <dbReference type="EMBL" id="PAM64878.1"/>
    </source>
</evidence>